<dbReference type="AlphaFoldDB" id="H7EJE0"/>
<dbReference type="EMBL" id="AGRW01000041">
    <property type="protein sequence ID" value="EIC02301.1"/>
    <property type="molecule type" value="Genomic_DNA"/>
</dbReference>
<dbReference type="Proteomes" id="UP000003571">
    <property type="component" value="Unassembled WGS sequence"/>
</dbReference>
<dbReference type="PATRIC" id="fig|907348.3.peg.1027"/>
<dbReference type="Gene3D" id="1.10.10.10">
    <property type="entry name" value="Winged helix-like DNA-binding domain superfamily/Winged helix DNA-binding domain"/>
    <property type="match status" value="2"/>
</dbReference>
<organism evidence="1 2">
    <name type="scientific">Treponema saccharophilum DSM 2985</name>
    <dbReference type="NCBI Taxonomy" id="907348"/>
    <lineage>
        <taxon>Bacteria</taxon>
        <taxon>Pseudomonadati</taxon>
        <taxon>Spirochaetota</taxon>
        <taxon>Spirochaetia</taxon>
        <taxon>Spirochaetales</taxon>
        <taxon>Treponemataceae</taxon>
        <taxon>Treponema</taxon>
    </lineage>
</organism>
<reference evidence="1 2" key="1">
    <citation type="submission" date="2011-09" db="EMBL/GenBank/DDBJ databases">
        <title>The draft genome of Treponema saccharophilum DSM 2985.</title>
        <authorList>
            <consortium name="US DOE Joint Genome Institute (JGI-PGF)"/>
            <person name="Lucas S."/>
            <person name="Copeland A."/>
            <person name="Lapidus A."/>
            <person name="Glavina del Rio T."/>
            <person name="Dalin E."/>
            <person name="Tice H."/>
            <person name="Bruce D."/>
            <person name="Goodwin L."/>
            <person name="Pitluck S."/>
            <person name="Peters L."/>
            <person name="Kyrpides N."/>
            <person name="Mavromatis K."/>
            <person name="Ivanova N."/>
            <person name="Markowitz V."/>
            <person name="Cheng J.-F."/>
            <person name="Hugenholtz P."/>
            <person name="Woyke T."/>
            <person name="Wu D."/>
            <person name="Gronow S."/>
            <person name="Wellnitz S."/>
            <person name="Brambilla E."/>
            <person name="Klenk H.-P."/>
            <person name="Eisen J.A."/>
        </authorList>
    </citation>
    <scope>NUCLEOTIDE SEQUENCE [LARGE SCALE GENOMIC DNA]</scope>
    <source>
        <strain evidence="1 2">DSM 2985</strain>
    </source>
</reference>
<accession>H7EJE0</accession>
<dbReference type="InterPro" id="IPR036390">
    <property type="entry name" value="WH_DNA-bd_sf"/>
</dbReference>
<dbReference type="OrthoDB" id="1821976at2"/>
<dbReference type="InterPro" id="IPR036388">
    <property type="entry name" value="WH-like_DNA-bd_sf"/>
</dbReference>
<dbReference type="SUPFAM" id="SSF46785">
    <property type="entry name" value="Winged helix' DNA-binding domain"/>
    <property type="match status" value="2"/>
</dbReference>
<evidence type="ECO:0008006" key="3">
    <source>
        <dbReference type="Google" id="ProtNLM"/>
    </source>
</evidence>
<protein>
    <recommendedName>
        <fullName evidence="3">Helix-turn-helix domain-containing protein</fullName>
    </recommendedName>
</protein>
<dbReference type="Pfam" id="PF13730">
    <property type="entry name" value="HTH_36"/>
    <property type="match status" value="1"/>
</dbReference>
<evidence type="ECO:0000313" key="2">
    <source>
        <dbReference type="Proteomes" id="UP000003571"/>
    </source>
</evidence>
<keyword evidence="2" id="KW-1185">Reference proteome</keyword>
<gene>
    <name evidence="1" type="ORF">TresaDRAFT_1565</name>
</gene>
<dbReference type="RefSeq" id="WP_002703440.1">
    <property type="nucleotide sequence ID" value="NZ_AGRW01000041.1"/>
</dbReference>
<evidence type="ECO:0000313" key="1">
    <source>
        <dbReference type="EMBL" id="EIC02301.1"/>
    </source>
</evidence>
<comment type="caution">
    <text evidence="1">The sequence shown here is derived from an EMBL/GenBank/DDBJ whole genome shotgun (WGS) entry which is preliminary data.</text>
</comment>
<name>H7EJE0_9SPIR</name>
<proteinExistence type="predicted"/>
<sequence length="434" mass="50019">MTEPKETDFCIIQGWMLRLGLNATELSIFAKIYGFTQDGEGTCKSSEEYLSAWGGKVDRKTVYNALKSLEEKNLIRISHYTVNGRKRNKYTLGTIPPETDDSSFAVKNKSFCTIQHWQLGLGLKSNDLRIYAIIHQFSQDGVSVCTASHKYFMEWCGCDRTTVFRTIKKLEQKELIRVNRKTKVDIEYWSSKSREGERGQRMLQNSPCNEKQDVAKFPNRMLQNSPCDVAKFPNRMLQNSPLNLSSNERVNLSGSKRTTAKTTKEIKKQIVKCLDGTRFKFLSQDPLFLSKAEEWADERKIDCTKLSSYLSGVIEKMGGKDDPDSLALFRHIFFSESDWLKFSEHYDEESRKKADSERNIRMNTVICPVCGKSFTKYKGFGYCDCGLEEKDLENEDIITEKIRIRSMSEGDRKRLEEELIRNLLPAKNLMRGVS</sequence>